<dbReference type="PANTHER" id="PTHR35788:SF1">
    <property type="entry name" value="EXPORTED PROTEIN"/>
    <property type="match status" value="1"/>
</dbReference>
<gene>
    <name evidence="2" type="primary">vanW_2</name>
    <name evidence="2" type="ORF">ENSA5_65340</name>
</gene>
<dbReference type="Proteomes" id="UP000237968">
    <property type="component" value="Unassembled WGS sequence"/>
</dbReference>
<dbReference type="Gene3D" id="3.40.50.2000">
    <property type="entry name" value="Glycogen Phosphorylase B"/>
    <property type="match status" value="1"/>
</dbReference>
<dbReference type="RefSeq" id="WP_106395694.1">
    <property type="nucleotide sequence ID" value="NZ_PVNK01000283.1"/>
</dbReference>
<feature type="region of interest" description="Disordered" evidence="1">
    <location>
        <begin position="464"/>
        <end position="486"/>
    </location>
</feature>
<dbReference type="EMBL" id="PVNK01000283">
    <property type="protein sequence ID" value="PRP90337.1"/>
    <property type="molecule type" value="Genomic_DNA"/>
</dbReference>
<protein>
    <submittedName>
        <fullName evidence="2">Vancomycin B-type resistance protein VanW</fullName>
    </submittedName>
</protein>
<keyword evidence="3" id="KW-1185">Reference proteome</keyword>
<organism evidence="2 3">
    <name type="scientific">Enhygromyxa salina</name>
    <dbReference type="NCBI Taxonomy" id="215803"/>
    <lineage>
        <taxon>Bacteria</taxon>
        <taxon>Pseudomonadati</taxon>
        <taxon>Myxococcota</taxon>
        <taxon>Polyangia</taxon>
        <taxon>Nannocystales</taxon>
        <taxon>Nannocystaceae</taxon>
        <taxon>Enhygromyxa</taxon>
    </lineage>
</organism>
<evidence type="ECO:0000313" key="2">
    <source>
        <dbReference type="EMBL" id="PRP90337.1"/>
    </source>
</evidence>
<reference evidence="2 3" key="1">
    <citation type="submission" date="2018-03" db="EMBL/GenBank/DDBJ databases">
        <title>Draft Genome Sequences of the Obligatory Marine Myxobacteria Enhygromyxa salina SWB005.</title>
        <authorList>
            <person name="Poehlein A."/>
            <person name="Moghaddam J.A."/>
            <person name="Harms H."/>
            <person name="Alanjari M."/>
            <person name="Koenig G.M."/>
            <person name="Daniel R."/>
            <person name="Schaeberle T.F."/>
        </authorList>
    </citation>
    <scope>NUCLEOTIDE SEQUENCE [LARGE SCALE GENOMIC DNA]</scope>
    <source>
        <strain evidence="2 3">SWB005</strain>
    </source>
</reference>
<dbReference type="Pfam" id="PF13692">
    <property type="entry name" value="Glyco_trans_1_4"/>
    <property type="match status" value="1"/>
</dbReference>
<comment type="caution">
    <text evidence="2">The sequence shown here is derived from an EMBL/GenBank/DDBJ whole genome shotgun (WGS) entry which is preliminary data.</text>
</comment>
<dbReference type="OrthoDB" id="9797191at2"/>
<dbReference type="SUPFAM" id="SSF53756">
    <property type="entry name" value="UDP-Glycosyltransferase/glycogen phosphorylase"/>
    <property type="match status" value="1"/>
</dbReference>
<sequence length="627" mass="68366">MDELHPIDLALHRAKVQVHRLLRWADDRSDPVVPARAGRLLVDLPLASEDRSPLWKVDLDPRELELELGKVENLRVAARALDGLEFEARQVFSFWAQVGPPLRVRGFVVGRELREGCVVPGVGGGLCLLSNALYGAAARAGFELLERHPHSRRPPGSRAALGEDATVAWNYVDLRFAAAQPWRLEVHLDAEALIVGIRSGIRSEGRRRSVGVVHERRSPEARADEREAKLGRARRRSGARSSAWSGEVGPSCMSCDQPCEYARPPGTSITRGRRSWLVDGVWPEYAAYLKAHARPEDQLLMPIDGELLRRPRYAWPGARVGRRKQFPALTLARSLRSRQLASQGAARQRALLEHERRLAAAMAAALEPVDTELVVAQTLVPHLWRAGALGGRRVEVLMQRLPLSELQAQLDEAHARNPGSPTLADFRADPVLVEAEAEALDAAAQILSPHASVAECFPDKARKLDWSRPKPGRKRRAPRAPGPPRLLLPSATVARKGAGELREALAGGERAQLWIAGRELEGPGFWSASEAAGVRVVHGQSPELSEVDALVLPAWVEHQPRALLRAVAAGVPVIASGACGLAGVEGVRTVAAGDVEDLRGALDELRCALDSDSSEWPGHRFVRESGS</sequence>
<evidence type="ECO:0000313" key="3">
    <source>
        <dbReference type="Proteomes" id="UP000237968"/>
    </source>
</evidence>
<dbReference type="AlphaFoldDB" id="A0A2S9XBV5"/>
<dbReference type="InterPro" id="IPR007391">
    <property type="entry name" value="Vancomycin_resist_VanW"/>
</dbReference>
<dbReference type="PANTHER" id="PTHR35788">
    <property type="entry name" value="EXPORTED PROTEIN-RELATED"/>
    <property type="match status" value="1"/>
</dbReference>
<dbReference type="Pfam" id="PF04294">
    <property type="entry name" value="VanW"/>
    <property type="match status" value="1"/>
</dbReference>
<dbReference type="InterPro" id="IPR052913">
    <property type="entry name" value="Glycopeptide_resist_protein"/>
</dbReference>
<accession>A0A2S9XBV5</accession>
<feature type="region of interest" description="Disordered" evidence="1">
    <location>
        <begin position="212"/>
        <end position="249"/>
    </location>
</feature>
<feature type="compositionally biased region" description="Basic and acidic residues" evidence="1">
    <location>
        <begin position="212"/>
        <end position="230"/>
    </location>
</feature>
<proteinExistence type="predicted"/>
<evidence type="ECO:0000256" key="1">
    <source>
        <dbReference type="SAM" id="MobiDB-lite"/>
    </source>
</evidence>
<name>A0A2S9XBV5_9BACT</name>